<reference evidence="1 2" key="2">
    <citation type="journal article" date="2022" name="Mol. Ecol. Resour.">
        <title>The genomes of chicory, endive, great burdock and yacon provide insights into Asteraceae paleo-polyploidization history and plant inulin production.</title>
        <authorList>
            <person name="Fan W."/>
            <person name="Wang S."/>
            <person name="Wang H."/>
            <person name="Wang A."/>
            <person name="Jiang F."/>
            <person name="Liu H."/>
            <person name="Zhao H."/>
            <person name="Xu D."/>
            <person name="Zhang Y."/>
        </authorList>
    </citation>
    <scope>NUCLEOTIDE SEQUENCE [LARGE SCALE GENOMIC DNA]</scope>
    <source>
        <strain evidence="2">cv. Yunnan</strain>
        <tissue evidence="1">Leaves</tissue>
    </source>
</reference>
<accession>A0ACB9ECI7</accession>
<dbReference type="Proteomes" id="UP001056120">
    <property type="component" value="Linkage Group LG18"/>
</dbReference>
<evidence type="ECO:0000313" key="2">
    <source>
        <dbReference type="Proteomes" id="UP001056120"/>
    </source>
</evidence>
<organism evidence="1 2">
    <name type="scientific">Smallanthus sonchifolius</name>
    <dbReference type="NCBI Taxonomy" id="185202"/>
    <lineage>
        <taxon>Eukaryota</taxon>
        <taxon>Viridiplantae</taxon>
        <taxon>Streptophyta</taxon>
        <taxon>Embryophyta</taxon>
        <taxon>Tracheophyta</taxon>
        <taxon>Spermatophyta</taxon>
        <taxon>Magnoliopsida</taxon>
        <taxon>eudicotyledons</taxon>
        <taxon>Gunneridae</taxon>
        <taxon>Pentapetalae</taxon>
        <taxon>asterids</taxon>
        <taxon>campanulids</taxon>
        <taxon>Asterales</taxon>
        <taxon>Asteraceae</taxon>
        <taxon>Asteroideae</taxon>
        <taxon>Heliantheae alliance</taxon>
        <taxon>Millerieae</taxon>
        <taxon>Smallanthus</taxon>
    </lineage>
</organism>
<gene>
    <name evidence="1" type="ORF">L1987_56317</name>
</gene>
<comment type="caution">
    <text evidence="1">The sequence shown here is derived from an EMBL/GenBank/DDBJ whole genome shotgun (WGS) entry which is preliminary data.</text>
</comment>
<keyword evidence="2" id="KW-1185">Reference proteome</keyword>
<evidence type="ECO:0000313" key="1">
    <source>
        <dbReference type="EMBL" id="KAI3756496.1"/>
    </source>
</evidence>
<name>A0ACB9ECI7_9ASTR</name>
<dbReference type="EMBL" id="CM042035">
    <property type="protein sequence ID" value="KAI3756496.1"/>
    <property type="molecule type" value="Genomic_DNA"/>
</dbReference>
<sequence length="105" mass="11756">MMNSLPTLEPIAEKLGVEYPCPPHLDTFIGVGGHHTQAAFAFRGKEPKDEVHIYTWMDATPCELTDLVAPEARRRDALLSFAFVYLTKTSHFTVKEVKAAQILNL</sequence>
<reference evidence="2" key="1">
    <citation type="journal article" date="2022" name="Mol. Ecol. Resour.">
        <title>The genomes of chicory, endive, great burdock and yacon provide insights into Asteraceae palaeo-polyploidization history and plant inulin production.</title>
        <authorList>
            <person name="Fan W."/>
            <person name="Wang S."/>
            <person name="Wang H."/>
            <person name="Wang A."/>
            <person name="Jiang F."/>
            <person name="Liu H."/>
            <person name="Zhao H."/>
            <person name="Xu D."/>
            <person name="Zhang Y."/>
        </authorList>
    </citation>
    <scope>NUCLEOTIDE SEQUENCE [LARGE SCALE GENOMIC DNA]</scope>
    <source>
        <strain evidence="2">cv. Yunnan</strain>
    </source>
</reference>
<protein>
    <submittedName>
        <fullName evidence="1">Uncharacterized protein</fullName>
    </submittedName>
</protein>
<proteinExistence type="predicted"/>